<dbReference type="AlphaFoldDB" id="A0A9P7A103"/>
<gene>
    <name evidence="2" type="ORF">EV702DRAFT_1267131</name>
</gene>
<reference evidence="2" key="1">
    <citation type="journal article" date="2020" name="New Phytol.">
        <title>Comparative genomics reveals dynamic genome evolution in host specialist ectomycorrhizal fungi.</title>
        <authorList>
            <person name="Lofgren L.A."/>
            <person name="Nguyen N.H."/>
            <person name="Vilgalys R."/>
            <person name="Ruytinx J."/>
            <person name="Liao H.L."/>
            <person name="Branco S."/>
            <person name="Kuo A."/>
            <person name="LaButti K."/>
            <person name="Lipzen A."/>
            <person name="Andreopoulos W."/>
            <person name="Pangilinan J."/>
            <person name="Riley R."/>
            <person name="Hundley H."/>
            <person name="Na H."/>
            <person name="Barry K."/>
            <person name="Grigoriev I.V."/>
            <person name="Stajich J.E."/>
            <person name="Kennedy P.G."/>
        </authorList>
    </citation>
    <scope>NUCLEOTIDE SEQUENCE</scope>
    <source>
        <strain evidence="2">DOB743</strain>
    </source>
</reference>
<evidence type="ECO:0000256" key="1">
    <source>
        <dbReference type="SAM" id="MobiDB-lite"/>
    </source>
</evidence>
<evidence type="ECO:0000313" key="3">
    <source>
        <dbReference type="Proteomes" id="UP000714275"/>
    </source>
</evidence>
<feature type="compositionally biased region" description="Basic residues" evidence="1">
    <location>
        <begin position="269"/>
        <end position="287"/>
    </location>
</feature>
<feature type="region of interest" description="Disordered" evidence="1">
    <location>
        <begin position="251"/>
        <end position="301"/>
    </location>
</feature>
<feature type="compositionally biased region" description="Low complexity" evidence="1">
    <location>
        <begin position="255"/>
        <end position="268"/>
    </location>
</feature>
<dbReference type="Proteomes" id="UP000714275">
    <property type="component" value="Unassembled WGS sequence"/>
</dbReference>
<accession>A0A9P7A103</accession>
<dbReference type="OrthoDB" id="2537141at2759"/>
<feature type="region of interest" description="Disordered" evidence="1">
    <location>
        <begin position="66"/>
        <end position="179"/>
    </location>
</feature>
<keyword evidence="3" id="KW-1185">Reference proteome</keyword>
<comment type="caution">
    <text evidence="2">The sequence shown here is derived from an EMBL/GenBank/DDBJ whole genome shotgun (WGS) entry which is preliminary data.</text>
</comment>
<protein>
    <submittedName>
        <fullName evidence="2">Uncharacterized protein</fullName>
    </submittedName>
</protein>
<dbReference type="EMBL" id="JABBWD010000011">
    <property type="protein sequence ID" value="KAG1779772.1"/>
    <property type="molecule type" value="Genomic_DNA"/>
</dbReference>
<organism evidence="2 3">
    <name type="scientific">Suillus placidus</name>
    <dbReference type="NCBI Taxonomy" id="48579"/>
    <lineage>
        <taxon>Eukaryota</taxon>
        <taxon>Fungi</taxon>
        <taxon>Dikarya</taxon>
        <taxon>Basidiomycota</taxon>
        <taxon>Agaricomycotina</taxon>
        <taxon>Agaricomycetes</taxon>
        <taxon>Agaricomycetidae</taxon>
        <taxon>Boletales</taxon>
        <taxon>Suillineae</taxon>
        <taxon>Suillaceae</taxon>
        <taxon>Suillus</taxon>
    </lineage>
</organism>
<sequence>MDKSLKNDYIQAYLDRQKVYVHSYSSEGIDLHRPSNVSNGTPTRKLKFGFDTPILVPRATEPNVVSTDKRPVLGLPAKATQKARKTQKAPDAETSVKENKGSVRAPLTTAQRDLSKRKRKKAEVPFGSDEEREARLSERRERKRVKRDIVKPDPNIALHISPPASEREDKKVVRKRGKKHSGTAGLALLHGFSATNIGKNRLTLKPLASLGVFNKGKSSAKTRVYKAKEPAQKLFSEIAFLDKTTKQHESLVDESIVPDSSSRPPSVVKKIKITNHHKDKKSTRPTSHHSATPDLPRGSTAISEPWDIELQSKCPSSDGFRPQPGKPIAGTLVRDPRMTSWHDQGLPSEDQVIHSSLIITPVKETSHDCMPDEILSSVPASVIATIYDLDGESSIHPSHSASQVGLKRLNHLNPSVELLTSKYFVVHDVHDTERVPPTFDQRHPIANSSGVISDCNPRDAYPLSVSHPHDTSTTRRDAPLNDMVDSSPLRIHGITEEHFLPLADDLMPTYRGHSVTQYSRSNEDVISAWYAPDACTTSFFEGDSDYHSLRNQDLAFLEPSQLVNEPSFYPPVQACLSDVLHDISAHDMVVLDESCEGPRKPIEYTQEVDDYEHSDLTLERSSLHHGSFSSPTRSHATAEEYSDNSCSLRPFLQGRAMLLGIPPYVPPWHDPHDPEHTKFGSGLLSAEVDVAKRLKDHWRPHRL</sequence>
<proteinExistence type="predicted"/>
<evidence type="ECO:0000313" key="2">
    <source>
        <dbReference type="EMBL" id="KAG1779772.1"/>
    </source>
</evidence>
<name>A0A9P7A103_9AGAM</name>
<feature type="compositionally biased region" description="Basic and acidic residues" evidence="1">
    <location>
        <begin position="88"/>
        <end position="101"/>
    </location>
</feature>